<organism evidence="5 6">
    <name type="scientific">Toxocara canis</name>
    <name type="common">Canine roundworm</name>
    <dbReference type="NCBI Taxonomy" id="6265"/>
    <lineage>
        <taxon>Eukaryota</taxon>
        <taxon>Metazoa</taxon>
        <taxon>Ecdysozoa</taxon>
        <taxon>Nematoda</taxon>
        <taxon>Chromadorea</taxon>
        <taxon>Rhabditida</taxon>
        <taxon>Spirurina</taxon>
        <taxon>Ascaridomorpha</taxon>
        <taxon>Ascaridoidea</taxon>
        <taxon>Toxocaridae</taxon>
        <taxon>Toxocara</taxon>
    </lineage>
</organism>
<evidence type="ECO:0000256" key="1">
    <source>
        <dbReference type="ARBA" id="ARBA00022884"/>
    </source>
</evidence>
<gene>
    <name evidence="4" type="ORF">TCNE_LOCUS16480</name>
</gene>
<feature type="domain" description="Cytoplasmic polyadenylation element-binding protein ZZ" evidence="2">
    <location>
        <begin position="159"/>
        <end position="200"/>
    </location>
</feature>
<reference evidence="6" key="1">
    <citation type="submission" date="2016-06" db="UniProtKB">
        <authorList>
            <consortium name="WormBaseParasite"/>
        </authorList>
    </citation>
    <scope>IDENTIFICATION</scope>
</reference>
<dbReference type="GO" id="GO:0000900">
    <property type="term" value="F:mRNA regulatory element binding translation repressor activity"/>
    <property type="evidence" value="ECO:0007669"/>
    <property type="project" value="TreeGrafter"/>
</dbReference>
<dbReference type="InterPro" id="IPR038446">
    <property type="entry name" value="CEBP_ZZ_sf"/>
</dbReference>
<reference evidence="4 5" key="2">
    <citation type="submission" date="2018-11" db="EMBL/GenBank/DDBJ databases">
        <authorList>
            <consortium name="Pathogen Informatics"/>
        </authorList>
    </citation>
    <scope>NUCLEOTIDE SEQUENCE [LARGE SCALE GENOMIC DNA]</scope>
</reference>
<dbReference type="InterPro" id="IPR034819">
    <property type="entry name" value="CPEB"/>
</dbReference>
<dbReference type="PANTHER" id="PTHR12566:SF9">
    <property type="entry name" value="CYTOPLASMIC POLYADENYLATION ELEMENT-BINDING PROTEIN 1"/>
    <property type="match status" value="1"/>
</dbReference>
<sequence>MHCWVKKSAGYFKTFSKYGTCHVEWPSKKTSSPRAGIKSNQTTKAAGYVYMIFESESCVKKLIADCCEEFGSAGEWFFKLKLRRGQTNEIRQVQVIPWVILDAEYATDRDVRIDPKKTVFVGGLHGTLTAQSLYSIMAEVYGNALFVAIDTDKYKYPIVDPFLEEAKCSQCDSAEGPYFCRERSCFKYYCLQCWQVSLRENGVKEGGNSPVPIAYSASLVC</sequence>
<feature type="domain" description="RRM" evidence="3">
    <location>
        <begin position="11"/>
        <end position="97"/>
    </location>
</feature>
<dbReference type="Pfam" id="PF16367">
    <property type="entry name" value="RRM_7"/>
    <property type="match status" value="1"/>
</dbReference>
<dbReference type="GO" id="GO:0043022">
    <property type="term" value="F:ribosome binding"/>
    <property type="evidence" value="ECO:0007669"/>
    <property type="project" value="TreeGrafter"/>
</dbReference>
<dbReference type="GO" id="GO:0005634">
    <property type="term" value="C:nucleus"/>
    <property type="evidence" value="ECO:0007669"/>
    <property type="project" value="TreeGrafter"/>
</dbReference>
<keyword evidence="5" id="KW-1185">Reference proteome</keyword>
<dbReference type="EMBL" id="UYWY01023631">
    <property type="protein sequence ID" value="VDM47801.1"/>
    <property type="molecule type" value="Genomic_DNA"/>
</dbReference>
<dbReference type="GO" id="GO:0045202">
    <property type="term" value="C:synapse"/>
    <property type="evidence" value="ECO:0007669"/>
    <property type="project" value="TreeGrafter"/>
</dbReference>
<evidence type="ECO:0000313" key="6">
    <source>
        <dbReference type="WBParaSite" id="TCNE_0001648101-mRNA-1"/>
    </source>
</evidence>
<dbReference type="PANTHER" id="PTHR12566">
    <property type="entry name" value="CYTOPLASMIC POLYADENYLATION ELEMENT BINDING PROTEIN CPEB"/>
    <property type="match status" value="1"/>
</dbReference>
<evidence type="ECO:0000259" key="2">
    <source>
        <dbReference type="Pfam" id="PF16366"/>
    </source>
</evidence>
<dbReference type="AlphaFoldDB" id="A0A183V6W0"/>
<dbReference type="Gene3D" id="4.10.640.40">
    <property type="entry name" value="Cytoplasmic polyadenylation element-binding protein, ZZ domain"/>
    <property type="match status" value="1"/>
</dbReference>
<proteinExistence type="predicted"/>
<dbReference type="GO" id="GO:0003730">
    <property type="term" value="F:mRNA 3'-UTR binding"/>
    <property type="evidence" value="ECO:0007669"/>
    <property type="project" value="InterPro"/>
</dbReference>
<dbReference type="GO" id="GO:2000766">
    <property type="term" value="P:negative regulation of cytoplasmic translation"/>
    <property type="evidence" value="ECO:0007669"/>
    <property type="project" value="TreeGrafter"/>
</dbReference>
<dbReference type="GO" id="GO:0005737">
    <property type="term" value="C:cytoplasm"/>
    <property type="evidence" value="ECO:0007669"/>
    <property type="project" value="TreeGrafter"/>
</dbReference>
<dbReference type="GO" id="GO:0043005">
    <property type="term" value="C:neuron projection"/>
    <property type="evidence" value="ECO:0007669"/>
    <property type="project" value="TreeGrafter"/>
</dbReference>
<evidence type="ECO:0000313" key="4">
    <source>
        <dbReference type="EMBL" id="VDM47801.1"/>
    </source>
</evidence>
<accession>A0A183V6W0</accession>
<dbReference type="Pfam" id="PF16366">
    <property type="entry name" value="CEBP_ZZ"/>
    <property type="match status" value="1"/>
</dbReference>
<protein>
    <submittedName>
        <fullName evidence="6">CEBP_ZZ domain-containing protein</fullName>
    </submittedName>
</protein>
<keyword evidence="1" id="KW-0694">RNA-binding</keyword>
<dbReference type="GO" id="GO:0008135">
    <property type="term" value="F:translation factor activity, RNA binding"/>
    <property type="evidence" value="ECO:0007669"/>
    <property type="project" value="TreeGrafter"/>
</dbReference>
<dbReference type="InterPro" id="IPR000504">
    <property type="entry name" value="RRM_dom"/>
</dbReference>
<dbReference type="InterPro" id="IPR012677">
    <property type="entry name" value="Nucleotide-bd_a/b_plait_sf"/>
</dbReference>
<dbReference type="Proteomes" id="UP000050794">
    <property type="component" value="Unassembled WGS sequence"/>
</dbReference>
<name>A0A183V6W0_TOXCA</name>
<dbReference type="WBParaSite" id="TCNE_0001648101-mRNA-1">
    <property type="protein sequence ID" value="TCNE_0001648101-mRNA-1"/>
    <property type="gene ID" value="TCNE_0001648101"/>
</dbReference>
<dbReference type="InterPro" id="IPR032296">
    <property type="entry name" value="CEBP_ZZ"/>
</dbReference>
<dbReference type="Gene3D" id="3.30.70.330">
    <property type="match status" value="2"/>
</dbReference>
<evidence type="ECO:0000313" key="5">
    <source>
        <dbReference type="Proteomes" id="UP000050794"/>
    </source>
</evidence>
<evidence type="ECO:0000259" key="3">
    <source>
        <dbReference type="Pfam" id="PF16367"/>
    </source>
</evidence>